<organism evidence="3 4">
    <name type="scientific">Lacipirellula limnantheis</name>
    <dbReference type="NCBI Taxonomy" id="2528024"/>
    <lineage>
        <taxon>Bacteria</taxon>
        <taxon>Pseudomonadati</taxon>
        <taxon>Planctomycetota</taxon>
        <taxon>Planctomycetia</taxon>
        <taxon>Pirellulales</taxon>
        <taxon>Lacipirellulaceae</taxon>
        <taxon>Lacipirellula</taxon>
    </lineage>
</organism>
<sequence>MSESAPTLSLPTPASVTPPRPRDLVAVIIALVLPTIVTWVYFFQADAMPPQLQLTIFSTVKTIQFAFPLFWVLAIQRGRVTLRPPNSQGLELGVAFGAIVAAAIFALYLAVLRSSDPVVAATEIVIAKVSGWGINTPLKYTLLGLFYCLIHSFMEEYYWRWFVFGQLRRFTSLTPAIVISSLGFMAHHVLVLGKFCGFDSPLTYLLSACVAVGGAFWAWLYDRTGSLLGPWLGHMLVDAAIFTIGYDLIRGLFAA</sequence>
<feature type="domain" description="CAAX prenyl protease 2/Lysostaphin resistance protein A-like" evidence="2">
    <location>
        <begin position="140"/>
        <end position="239"/>
    </location>
</feature>
<evidence type="ECO:0000313" key="4">
    <source>
        <dbReference type="Proteomes" id="UP000317909"/>
    </source>
</evidence>
<evidence type="ECO:0000313" key="3">
    <source>
        <dbReference type="EMBL" id="QDT72825.1"/>
    </source>
</evidence>
<evidence type="ECO:0000259" key="2">
    <source>
        <dbReference type="Pfam" id="PF02517"/>
    </source>
</evidence>
<keyword evidence="3" id="KW-0378">Hydrolase</keyword>
<keyword evidence="3" id="KW-0645">Protease</keyword>
<keyword evidence="1" id="KW-1133">Transmembrane helix</keyword>
<protein>
    <submittedName>
        <fullName evidence="3">CAAX amino terminal protease self-immunity</fullName>
    </submittedName>
</protein>
<dbReference type="Pfam" id="PF02517">
    <property type="entry name" value="Rce1-like"/>
    <property type="match status" value="1"/>
</dbReference>
<feature type="transmembrane region" description="Helical" evidence="1">
    <location>
        <begin position="228"/>
        <end position="249"/>
    </location>
</feature>
<feature type="transmembrane region" description="Helical" evidence="1">
    <location>
        <begin position="24"/>
        <end position="42"/>
    </location>
</feature>
<feature type="transmembrane region" description="Helical" evidence="1">
    <location>
        <begin position="170"/>
        <end position="190"/>
    </location>
</feature>
<accession>A0A517TWS5</accession>
<reference evidence="3 4" key="1">
    <citation type="submission" date="2019-02" db="EMBL/GenBank/DDBJ databases">
        <title>Deep-cultivation of Planctomycetes and their phenomic and genomic characterization uncovers novel biology.</title>
        <authorList>
            <person name="Wiegand S."/>
            <person name="Jogler M."/>
            <person name="Boedeker C."/>
            <person name="Pinto D."/>
            <person name="Vollmers J."/>
            <person name="Rivas-Marin E."/>
            <person name="Kohn T."/>
            <person name="Peeters S.H."/>
            <person name="Heuer A."/>
            <person name="Rast P."/>
            <person name="Oberbeckmann S."/>
            <person name="Bunk B."/>
            <person name="Jeske O."/>
            <person name="Meyerdierks A."/>
            <person name="Storesund J.E."/>
            <person name="Kallscheuer N."/>
            <person name="Luecker S."/>
            <person name="Lage O.M."/>
            <person name="Pohl T."/>
            <person name="Merkel B.J."/>
            <person name="Hornburger P."/>
            <person name="Mueller R.-W."/>
            <person name="Bruemmer F."/>
            <person name="Labrenz M."/>
            <person name="Spormann A.M."/>
            <person name="Op den Camp H."/>
            <person name="Overmann J."/>
            <person name="Amann R."/>
            <person name="Jetten M.S.M."/>
            <person name="Mascher T."/>
            <person name="Medema M.H."/>
            <person name="Devos D.P."/>
            <person name="Kaster A.-K."/>
            <person name="Ovreas L."/>
            <person name="Rohde M."/>
            <person name="Galperin M.Y."/>
            <person name="Jogler C."/>
        </authorList>
    </citation>
    <scope>NUCLEOTIDE SEQUENCE [LARGE SCALE GENOMIC DNA]</scope>
    <source>
        <strain evidence="3 4">I41</strain>
    </source>
</reference>
<feature type="transmembrane region" description="Helical" evidence="1">
    <location>
        <begin position="202"/>
        <end position="221"/>
    </location>
</feature>
<feature type="transmembrane region" description="Helical" evidence="1">
    <location>
        <begin position="94"/>
        <end position="111"/>
    </location>
</feature>
<feature type="transmembrane region" description="Helical" evidence="1">
    <location>
        <begin position="140"/>
        <end position="158"/>
    </location>
</feature>
<dbReference type="Proteomes" id="UP000317909">
    <property type="component" value="Chromosome"/>
</dbReference>
<evidence type="ECO:0000256" key="1">
    <source>
        <dbReference type="SAM" id="Phobius"/>
    </source>
</evidence>
<name>A0A517TWS5_9BACT</name>
<dbReference type="GO" id="GO:0080120">
    <property type="term" value="P:CAAX-box protein maturation"/>
    <property type="evidence" value="ECO:0007669"/>
    <property type="project" value="UniProtKB-ARBA"/>
</dbReference>
<keyword evidence="1" id="KW-0812">Transmembrane</keyword>
<dbReference type="InterPro" id="IPR003675">
    <property type="entry name" value="Rce1/LyrA-like_dom"/>
</dbReference>
<dbReference type="GO" id="GO:0006508">
    <property type="term" value="P:proteolysis"/>
    <property type="evidence" value="ECO:0007669"/>
    <property type="project" value="UniProtKB-KW"/>
</dbReference>
<keyword evidence="4" id="KW-1185">Reference proteome</keyword>
<dbReference type="RefSeq" id="WP_145432354.1">
    <property type="nucleotide sequence ID" value="NZ_CP036339.1"/>
</dbReference>
<dbReference type="KEGG" id="llh:I41_20100"/>
<dbReference type="EMBL" id="CP036339">
    <property type="protein sequence ID" value="QDT72825.1"/>
    <property type="molecule type" value="Genomic_DNA"/>
</dbReference>
<feature type="transmembrane region" description="Helical" evidence="1">
    <location>
        <begin position="54"/>
        <end position="74"/>
    </location>
</feature>
<dbReference type="AlphaFoldDB" id="A0A517TWS5"/>
<dbReference type="GO" id="GO:0004175">
    <property type="term" value="F:endopeptidase activity"/>
    <property type="evidence" value="ECO:0007669"/>
    <property type="project" value="UniProtKB-ARBA"/>
</dbReference>
<keyword evidence="1" id="KW-0472">Membrane</keyword>
<gene>
    <name evidence="3" type="ORF">I41_20100</name>
</gene>
<dbReference type="OrthoDB" id="265207at2"/>
<proteinExistence type="predicted"/>